<accession>A0A8X7BWT0</accession>
<gene>
    <name evidence="1" type="ORF">TNIN_272291</name>
</gene>
<comment type="caution">
    <text evidence="1">The sequence shown here is derived from an EMBL/GenBank/DDBJ whole genome shotgun (WGS) entry which is preliminary data.</text>
</comment>
<dbReference type="Proteomes" id="UP000886998">
    <property type="component" value="Unassembled WGS sequence"/>
</dbReference>
<sequence length="118" mass="13691">MVLKQVILMRIKPLPKRKMISLTPSFWIRSWKIQTRVRPSSLKNANNYTYIKKGELVAIKRTQFGTGLKLRPKFYVSYLIKTVKPHDRKEVEKVGQREGPHLTSTAVDFMKKCSTADA</sequence>
<dbReference type="EMBL" id="BMAV01005143">
    <property type="protein sequence ID" value="GFY45963.1"/>
    <property type="molecule type" value="Genomic_DNA"/>
</dbReference>
<keyword evidence="2" id="KW-1185">Reference proteome</keyword>
<dbReference type="OrthoDB" id="8060424at2759"/>
<reference evidence="1" key="1">
    <citation type="submission" date="2020-08" db="EMBL/GenBank/DDBJ databases">
        <title>Multicomponent nature underlies the extraordinary mechanical properties of spider dragline silk.</title>
        <authorList>
            <person name="Kono N."/>
            <person name="Nakamura H."/>
            <person name="Mori M."/>
            <person name="Yoshida Y."/>
            <person name="Ohtoshi R."/>
            <person name="Malay A.D."/>
            <person name="Moran D.A.P."/>
            <person name="Tomita M."/>
            <person name="Numata K."/>
            <person name="Arakawa K."/>
        </authorList>
    </citation>
    <scope>NUCLEOTIDE SEQUENCE</scope>
</reference>
<organism evidence="1 2">
    <name type="scientific">Trichonephila inaurata madagascariensis</name>
    <dbReference type="NCBI Taxonomy" id="2747483"/>
    <lineage>
        <taxon>Eukaryota</taxon>
        <taxon>Metazoa</taxon>
        <taxon>Ecdysozoa</taxon>
        <taxon>Arthropoda</taxon>
        <taxon>Chelicerata</taxon>
        <taxon>Arachnida</taxon>
        <taxon>Araneae</taxon>
        <taxon>Araneomorphae</taxon>
        <taxon>Entelegynae</taxon>
        <taxon>Araneoidea</taxon>
        <taxon>Nephilidae</taxon>
        <taxon>Trichonephila</taxon>
        <taxon>Trichonephila inaurata</taxon>
    </lineage>
</organism>
<evidence type="ECO:0000313" key="2">
    <source>
        <dbReference type="Proteomes" id="UP000886998"/>
    </source>
</evidence>
<dbReference type="AlphaFoldDB" id="A0A8X7BWT0"/>
<name>A0A8X7BWT0_9ARAC</name>
<protein>
    <submittedName>
        <fullName evidence="1">Uncharacterized protein</fullName>
    </submittedName>
</protein>
<evidence type="ECO:0000313" key="1">
    <source>
        <dbReference type="EMBL" id="GFY45963.1"/>
    </source>
</evidence>
<proteinExistence type="predicted"/>